<dbReference type="PRINTS" id="PR00099">
    <property type="entry name" value="CPSGATASE"/>
</dbReference>
<dbReference type="HAMAP" id="MF_01209">
    <property type="entry name" value="CPSase_S_chain"/>
    <property type="match status" value="1"/>
</dbReference>
<evidence type="ECO:0000259" key="9">
    <source>
        <dbReference type="SMART" id="SM01097"/>
    </source>
</evidence>
<proteinExistence type="inferred from homology"/>
<dbReference type="Proteomes" id="UP001596083">
    <property type="component" value="Unassembled WGS sequence"/>
</dbReference>
<feature type="active site" description="Nucleophile" evidence="8">
    <location>
        <position position="263"/>
    </location>
</feature>
<dbReference type="InterPro" id="IPR006274">
    <property type="entry name" value="CarbamoylP_synth_ssu"/>
</dbReference>
<evidence type="ECO:0000256" key="3">
    <source>
        <dbReference type="ARBA" id="ARBA00022598"/>
    </source>
</evidence>
<keyword evidence="8" id="KW-0665">Pyrimidine biosynthesis</keyword>
<feature type="binding site" evidence="8">
    <location>
        <position position="54"/>
    </location>
    <ligand>
        <name>L-glutamine</name>
        <dbReference type="ChEBI" id="CHEBI:58359"/>
    </ligand>
</feature>
<protein>
    <recommendedName>
        <fullName evidence="8">Carbamoyl phosphate synthase small chain</fullName>
        <ecNumber evidence="8">6.3.5.5</ecNumber>
    </recommendedName>
    <alternativeName>
        <fullName evidence="8">Carbamoyl phosphate synthetase glutamine chain</fullName>
    </alternativeName>
</protein>
<feature type="active site" evidence="8">
    <location>
        <position position="355"/>
    </location>
</feature>
<dbReference type="SUPFAM" id="SSF52021">
    <property type="entry name" value="Carbamoyl phosphate synthetase, small subunit N-terminal domain"/>
    <property type="match status" value="1"/>
</dbReference>
<feature type="binding site" evidence="8">
    <location>
        <position position="308"/>
    </location>
    <ligand>
        <name>L-glutamine</name>
        <dbReference type="ChEBI" id="CHEBI:58359"/>
    </ligand>
</feature>
<comment type="catalytic activity">
    <reaction evidence="7 8">
        <text>hydrogencarbonate + L-glutamine + 2 ATP + H2O = carbamoyl phosphate + L-glutamate + 2 ADP + phosphate + 2 H(+)</text>
        <dbReference type="Rhea" id="RHEA:18633"/>
        <dbReference type="ChEBI" id="CHEBI:15377"/>
        <dbReference type="ChEBI" id="CHEBI:15378"/>
        <dbReference type="ChEBI" id="CHEBI:17544"/>
        <dbReference type="ChEBI" id="CHEBI:29985"/>
        <dbReference type="ChEBI" id="CHEBI:30616"/>
        <dbReference type="ChEBI" id="CHEBI:43474"/>
        <dbReference type="ChEBI" id="CHEBI:58228"/>
        <dbReference type="ChEBI" id="CHEBI:58359"/>
        <dbReference type="ChEBI" id="CHEBI:456216"/>
        <dbReference type="EC" id="6.3.5.5"/>
    </reaction>
</comment>
<organism evidence="10 11">
    <name type="scientific">Streptomyces gamaensis</name>
    <dbReference type="NCBI Taxonomy" id="1763542"/>
    <lineage>
        <taxon>Bacteria</taxon>
        <taxon>Bacillati</taxon>
        <taxon>Actinomycetota</taxon>
        <taxon>Actinomycetes</taxon>
        <taxon>Kitasatosporales</taxon>
        <taxon>Streptomycetaceae</taxon>
        <taxon>Streptomyces</taxon>
    </lineage>
</organism>
<evidence type="ECO:0000256" key="8">
    <source>
        <dbReference type="HAMAP-Rule" id="MF_01209"/>
    </source>
</evidence>
<comment type="catalytic activity">
    <reaction evidence="8">
        <text>L-glutamine + H2O = L-glutamate + NH4(+)</text>
        <dbReference type="Rhea" id="RHEA:15889"/>
        <dbReference type="ChEBI" id="CHEBI:15377"/>
        <dbReference type="ChEBI" id="CHEBI:28938"/>
        <dbReference type="ChEBI" id="CHEBI:29985"/>
        <dbReference type="ChEBI" id="CHEBI:58359"/>
    </reaction>
</comment>
<evidence type="ECO:0000256" key="5">
    <source>
        <dbReference type="ARBA" id="ARBA00022840"/>
    </source>
</evidence>
<feature type="binding site" evidence="8">
    <location>
        <position position="264"/>
    </location>
    <ligand>
        <name>L-glutamine</name>
        <dbReference type="ChEBI" id="CHEBI:58359"/>
    </ligand>
</feature>
<feature type="binding site" evidence="8">
    <location>
        <position position="305"/>
    </location>
    <ligand>
        <name>L-glutamine</name>
        <dbReference type="ChEBI" id="CHEBI:58359"/>
    </ligand>
</feature>
<dbReference type="CDD" id="cd01744">
    <property type="entry name" value="GATase1_CPSase"/>
    <property type="match status" value="1"/>
</dbReference>
<evidence type="ECO:0000256" key="4">
    <source>
        <dbReference type="ARBA" id="ARBA00022741"/>
    </source>
</evidence>
<keyword evidence="6 8" id="KW-0315">Glutamine amidotransferase</keyword>
<evidence type="ECO:0000256" key="1">
    <source>
        <dbReference type="ARBA" id="ARBA00005077"/>
    </source>
</evidence>
<dbReference type="EMBL" id="JBHSPB010000016">
    <property type="protein sequence ID" value="MFC5723325.1"/>
    <property type="molecule type" value="Genomic_DNA"/>
</dbReference>
<feature type="binding site" evidence="8">
    <location>
        <position position="237"/>
    </location>
    <ligand>
        <name>L-glutamine</name>
        <dbReference type="ChEBI" id="CHEBI:58359"/>
    </ligand>
</feature>
<feature type="domain" description="Carbamoyl-phosphate synthase small subunit N-terminal" evidence="9">
    <location>
        <begin position="10"/>
        <end position="140"/>
    </location>
</feature>
<comment type="function">
    <text evidence="8">Small subunit of the glutamine-dependent carbamoyl phosphate synthetase (CPSase). CPSase catalyzes the formation of carbamoyl phosphate from the ammonia moiety of glutamine, carbonate, and phosphate donated by ATP, constituting the first step of 2 biosynthetic pathways, one leading to arginine and/or urea and the other to pyrimidine nucleotides. The small subunit (glutamine amidotransferase) binds and cleaves glutamine to supply the large subunit with the substrate ammonia.</text>
</comment>
<dbReference type="InterPro" id="IPR036480">
    <property type="entry name" value="CarbP_synth_ssu_N_sf"/>
</dbReference>
<evidence type="ECO:0000256" key="7">
    <source>
        <dbReference type="ARBA" id="ARBA00048816"/>
    </source>
</evidence>
<feature type="active site" evidence="8">
    <location>
        <position position="353"/>
    </location>
</feature>
<evidence type="ECO:0000313" key="11">
    <source>
        <dbReference type="Proteomes" id="UP001596083"/>
    </source>
</evidence>
<evidence type="ECO:0000256" key="2">
    <source>
        <dbReference type="ARBA" id="ARBA00007800"/>
    </source>
</evidence>
<feature type="region of interest" description="CPSase" evidence="8">
    <location>
        <begin position="1"/>
        <end position="186"/>
    </location>
</feature>
<dbReference type="NCBIfam" id="TIGR01368">
    <property type="entry name" value="CPSaseIIsmall"/>
    <property type="match status" value="1"/>
</dbReference>
<dbReference type="SUPFAM" id="SSF52317">
    <property type="entry name" value="Class I glutamine amidotransferase-like"/>
    <property type="match status" value="1"/>
</dbReference>
<dbReference type="InterPro" id="IPR050472">
    <property type="entry name" value="Anth_synth/Amidotransfase"/>
</dbReference>
<keyword evidence="5 8" id="KW-0067">ATP-binding</keyword>
<reference evidence="11" key="1">
    <citation type="journal article" date="2019" name="Int. J. Syst. Evol. Microbiol.">
        <title>The Global Catalogue of Microorganisms (GCM) 10K type strain sequencing project: providing services to taxonomists for standard genome sequencing and annotation.</title>
        <authorList>
            <consortium name="The Broad Institute Genomics Platform"/>
            <consortium name="The Broad Institute Genome Sequencing Center for Infectious Disease"/>
            <person name="Wu L."/>
            <person name="Ma J."/>
        </authorList>
    </citation>
    <scope>NUCLEOTIDE SEQUENCE [LARGE SCALE GENOMIC DNA]</scope>
    <source>
        <strain evidence="11">CGMCC 4.7304</strain>
    </source>
</reference>
<comment type="subunit">
    <text evidence="8">Composed of two chains; the small (or glutamine) chain promotes the hydrolysis of glutamine to ammonia, which is used by the large (or ammonia) chain to synthesize carbamoyl phosphate. Tetramer of heterodimers (alpha,beta)4.</text>
</comment>
<dbReference type="RefSeq" id="WP_390319476.1">
    <property type="nucleotide sequence ID" value="NZ_JBHSPB010000016.1"/>
</dbReference>
<dbReference type="PRINTS" id="PR00096">
    <property type="entry name" value="GATASE"/>
</dbReference>
<comment type="similarity">
    <text evidence="2 8">Belongs to the CarA family.</text>
</comment>
<dbReference type="Pfam" id="PF00988">
    <property type="entry name" value="CPSase_sm_chain"/>
    <property type="match status" value="1"/>
</dbReference>
<keyword evidence="8" id="KW-0055">Arginine biosynthesis</keyword>
<dbReference type="InterPro" id="IPR029062">
    <property type="entry name" value="Class_I_gatase-like"/>
</dbReference>
<dbReference type="InterPro" id="IPR017926">
    <property type="entry name" value="GATASE"/>
</dbReference>
<dbReference type="PANTHER" id="PTHR43418">
    <property type="entry name" value="MULTIFUNCTIONAL TRYPTOPHAN BIOSYNTHESIS PROTEIN-RELATED"/>
    <property type="match status" value="1"/>
</dbReference>
<sequence length="379" mass="40628">MTTSTRGAKAPAVLVLEDGRIFRGRAYGAVGETFGEAVFSTGMTGYQETLTDPSYHRQVVVMTAPHVGNTGVNDEDPESGRIWVAGYVVRDPARTTSSWRAKRSLEEELVRQGVVGISGIDTRALTRHLRERGAMRVGIFSGNSLPDEGTMLAEVRRAPEMTGADLSAEVATTEPYVVPAIGAKKFTVAAIDLGIKGMTPHRMAERGVEVHVLPATATLDDVYAVGPDGVFFSNGPGDPATADHPVSVMRGVLERGTPLFGICFGNQILGRALGFGTYKLKYGHRGINQPVKDRTTGKVEVTAHNHGFAVDAPLDGAADTPYGRVEVSHVCLNDNVVEGLRLLDRPAFSVQYHPEAAAGPHDAAYLFDRFVSLMEGQRA</sequence>
<feature type="binding site" evidence="8">
    <location>
        <position position="235"/>
    </location>
    <ligand>
        <name>L-glutamine</name>
        <dbReference type="ChEBI" id="CHEBI:58359"/>
    </ligand>
</feature>
<keyword evidence="4 8" id="KW-0547">Nucleotide-binding</keyword>
<keyword evidence="8" id="KW-0028">Amino-acid biosynthesis</keyword>
<accession>A0ABW0Z9R0</accession>
<feature type="binding site" evidence="8">
    <location>
        <position position="307"/>
    </location>
    <ligand>
        <name>L-glutamine</name>
        <dbReference type="ChEBI" id="CHEBI:58359"/>
    </ligand>
</feature>
<dbReference type="PROSITE" id="PS51273">
    <property type="entry name" value="GATASE_TYPE_1"/>
    <property type="match status" value="1"/>
</dbReference>
<dbReference type="Gene3D" id="3.50.30.20">
    <property type="entry name" value="Carbamoyl-phosphate synthase small subunit, N-terminal domain"/>
    <property type="match status" value="1"/>
</dbReference>
<evidence type="ECO:0000313" key="10">
    <source>
        <dbReference type="EMBL" id="MFC5723325.1"/>
    </source>
</evidence>
<dbReference type="PRINTS" id="PR00097">
    <property type="entry name" value="ANTSNTHASEII"/>
</dbReference>
<dbReference type="EC" id="6.3.5.5" evidence="8"/>
<dbReference type="InterPro" id="IPR035686">
    <property type="entry name" value="CPSase_GATase1"/>
</dbReference>
<gene>
    <name evidence="8 10" type="primary">carA</name>
    <name evidence="10" type="ORF">ACFP1Z_24490</name>
</gene>
<name>A0ABW0Z9R0_9ACTN</name>
<comment type="caution">
    <text evidence="10">The sequence shown here is derived from an EMBL/GenBank/DDBJ whole genome shotgun (WGS) entry which is preliminary data.</text>
</comment>
<dbReference type="Pfam" id="PF00117">
    <property type="entry name" value="GATase"/>
    <property type="match status" value="1"/>
</dbReference>
<dbReference type="GO" id="GO:0004088">
    <property type="term" value="F:carbamoyl-phosphate synthase (glutamine-hydrolyzing) activity"/>
    <property type="evidence" value="ECO:0007669"/>
    <property type="project" value="UniProtKB-EC"/>
</dbReference>
<dbReference type="InterPro" id="IPR002474">
    <property type="entry name" value="CarbamoylP_synth_ssu_N"/>
</dbReference>
<feature type="binding site" evidence="8">
    <location>
        <position position="267"/>
    </location>
    <ligand>
        <name>L-glutamine</name>
        <dbReference type="ChEBI" id="CHEBI:58359"/>
    </ligand>
</feature>
<keyword evidence="11" id="KW-1185">Reference proteome</keyword>
<keyword evidence="3 8" id="KW-0436">Ligase</keyword>
<dbReference type="PANTHER" id="PTHR43418:SF7">
    <property type="entry name" value="CARBAMOYL-PHOSPHATE SYNTHASE SMALL CHAIN"/>
    <property type="match status" value="1"/>
</dbReference>
<comment type="pathway">
    <text evidence="8">Pyrimidine metabolism; UMP biosynthesis via de novo pathway; (S)-dihydroorotate from bicarbonate: step 1/3.</text>
</comment>
<comment type="pathway">
    <text evidence="1 8">Amino-acid biosynthesis; L-arginine biosynthesis; carbamoyl phosphate from bicarbonate: step 1/1.</text>
</comment>
<dbReference type="NCBIfam" id="NF009475">
    <property type="entry name" value="PRK12838.1"/>
    <property type="match status" value="1"/>
</dbReference>
<dbReference type="SMART" id="SM01097">
    <property type="entry name" value="CPSase_sm_chain"/>
    <property type="match status" value="1"/>
</dbReference>
<evidence type="ECO:0000256" key="6">
    <source>
        <dbReference type="ARBA" id="ARBA00022962"/>
    </source>
</evidence>
<dbReference type="Gene3D" id="3.40.50.880">
    <property type="match status" value="1"/>
</dbReference>